<comment type="catalytic activity">
    <reaction evidence="10">
        <text>L-threonyl-[protein] + ATP = O-phospho-L-threonyl-[protein] + ADP + H(+)</text>
        <dbReference type="Rhea" id="RHEA:46608"/>
        <dbReference type="Rhea" id="RHEA-COMP:11060"/>
        <dbReference type="Rhea" id="RHEA-COMP:11605"/>
        <dbReference type="ChEBI" id="CHEBI:15378"/>
        <dbReference type="ChEBI" id="CHEBI:30013"/>
        <dbReference type="ChEBI" id="CHEBI:30616"/>
        <dbReference type="ChEBI" id="CHEBI:61977"/>
        <dbReference type="ChEBI" id="CHEBI:456216"/>
        <dbReference type="EC" id="2.7.11.17"/>
    </reaction>
</comment>
<dbReference type="PANTHER" id="PTHR43895:SF164">
    <property type="entry name" value="CALCIUM_CALMODULIN-DEPENDENT PROTEIN KINASE KINASE"/>
    <property type="match status" value="1"/>
</dbReference>
<name>A0A3S1BM08_ELYCH</name>
<evidence type="ECO:0000256" key="6">
    <source>
        <dbReference type="ARBA" id="ARBA00022741"/>
    </source>
</evidence>
<dbReference type="Gene3D" id="1.10.510.10">
    <property type="entry name" value="Transferase(Phosphotransferase) domain 1"/>
    <property type="match status" value="1"/>
</dbReference>
<dbReference type="SMART" id="SM00220">
    <property type="entry name" value="S_TKc"/>
    <property type="match status" value="1"/>
</dbReference>
<dbReference type="InterPro" id="IPR000719">
    <property type="entry name" value="Prot_kinase_dom"/>
</dbReference>
<keyword evidence="6 12" id="KW-0547">Nucleotide-binding</keyword>
<accession>A0A3S1BM08</accession>
<evidence type="ECO:0000256" key="1">
    <source>
        <dbReference type="ARBA" id="ARBA00004496"/>
    </source>
</evidence>
<feature type="region of interest" description="Disordered" evidence="13">
    <location>
        <begin position="197"/>
        <end position="246"/>
    </location>
</feature>
<feature type="region of interest" description="Disordered" evidence="13">
    <location>
        <begin position="1"/>
        <end position="104"/>
    </location>
</feature>
<keyword evidence="9" id="KW-0112">Calmodulin-binding</keyword>
<dbReference type="PROSITE" id="PS00107">
    <property type="entry name" value="PROTEIN_KINASE_ATP"/>
    <property type="match status" value="1"/>
</dbReference>
<evidence type="ECO:0000259" key="14">
    <source>
        <dbReference type="PROSITE" id="PS50011"/>
    </source>
</evidence>
<dbReference type="GO" id="GO:0005524">
    <property type="term" value="F:ATP binding"/>
    <property type="evidence" value="ECO:0007669"/>
    <property type="project" value="UniProtKB-UniRule"/>
</dbReference>
<evidence type="ECO:0000256" key="11">
    <source>
        <dbReference type="ARBA" id="ARBA00047430"/>
    </source>
</evidence>
<keyword evidence="4" id="KW-0723">Serine/threonine-protein kinase</keyword>
<dbReference type="AlphaFoldDB" id="A0A3S1BM08"/>
<dbReference type="OrthoDB" id="68483at2759"/>
<dbReference type="PROSITE" id="PS50011">
    <property type="entry name" value="PROTEIN_KINASE_DOM"/>
    <property type="match status" value="1"/>
</dbReference>
<keyword evidence="7" id="KW-0418">Kinase</keyword>
<dbReference type="FunFam" id="3.30.200.20:FF:000429">
    <property type="entry name" value="Calcium/calmodulin-dependent protein kinase kinase"/>
    <property type="match status" value="1"/>
</dbReference>
<dbReference type="GO" id="GO:0061762">
    <property type="term" value="P:CAMKK-AMPK signaling cascade"/>
    <property type="evidence" value="ECO:0007669"/>
    <property type="project" value="TreeGrafter"/>
</dbReference>
<evidence type="ECO:0000256" key="2">
    <source>
        <dbReference type="ARBA" id="ARBA00012434"/>
    </source>
</evidence>
<reference evidence="15 16" key="1">
    <citation type="submission" date="2019-01" db="EMBL/GenBank/DDBJ databases">
        <title>A draft genome assembly of the solar-powered sea slug Elysia chlorotica.</title>
        <authorList>
            <person name="Cai H."/>
            <person name="Li Q."/>
            <person name="Fang X."/>
            <person name="Li J."/>
            <person name="Curtis N.E."/>
            <person name="Altenburger A."/>
            <person name="Shibata T."/>
            <person name="Feng M."/>
            <person name="Maeda T."/>
            <person name="Schwartz J.A."/>
            <person name="Shigenobu S."/>
            <person name="Lundholm N."/>
            <person name="Nishiyama T."/>
            <person name="Yang H."/>
            <person name="Hasebe M."/>
            <person name="Li S."/>
            <person name="Pierce S.K."/>
            <person name="Wang J."/>
        </authorList>
    </citation>
    <scope>NUCLEOTIDE SEQUENCE [LARGE SCALE GENOMIC DNA]</scope>
    <source>
        <strain evidence="15">EC2010</strain>
        <tissue evidence="15">Whole organism of an adult</tissue>
    </source>
</reference>
<feature type="compositionally biased region" description="Polar residues" evidence="13">
    <location>
        <begin position="26"/>
        <end position="46"/>
    </location>
</feature>
<comment type="catalytic activity">
    <reaction evidence="11">
        <text>L-seryl-[protein] + ATP = O-phospho-L-seryl-[protein] + ADP + H(+)</text>
        <dbReference type="Rhea" id="RHEA:17989"/>
        <dbReference type="Rhea" id="RHEA-COMP:9863"/>
        <dbReference type="Rhea" id="RHEA-COMP:11604"/>
        <dbReference type="ChEBI" id="CHEBI:15378"/>
        <dbReference type="ChEBI" id="CHEBI:29999"/>
        <dbReference type="ChEBI" id="CHEBI:30616"/>
        <dbReference type="ChEBI" id="CHEBI:83421"/>
        <dbReference type="ChEBI" id="CHEBI:456216"/>
        <dbReference type="EC" id="2.7.11.17"/>
    </reaction>
</comment>
<dbReference type="Proteomes" id="UP000271974">
    <property type="component" value="Unassembled WGS sequence"/>
</dbReference>
<keyword evidence="5" id="KW-0808">Transferase</keyword>
<dbReference type="STRING" id="188477.A0A3S1BM08"/>
<protein>
    <recommendedName>
        <fullName evidence="2">calcium/calmodulin-dependent protein kinase</fullName>
        <ecNumber evidence="2">2.7.11.17</ecNumber>
    </recommendedName>
</protein>
<feature type="compositionally biased region" description="Polar residues" evidence="13">
    <location>
        <begin position="54"/>
        <end position="80"/>
    </location>
</feature>
<keyword evidence="3" id="KW-0963">Cytoplasm</keyword>
<dbReference type="EMBL" id="RQTK01001461">
    <property type="protein sequence ID" value="RUS70221.1"/>
    <property type="molecule type" value="Genomic_DNA"/>
</dbReference>
<dbReference type="InterPro" id="IPR011009">
    <property type="entry name" value="Kinase-like_dom_sf"/>
</dbReference>
<comment type="caution">
    <text evidence="15">The sequence shown here is derived from an EMBL/GenBank/DDBJ whole genome shotgun (WGS) entry which is preliminary data.</text>
</comment>
<dbReference type="GO" id="GO:0005737">
    <property type="term" value="C:cytoplasm"/>
    <property type="evidence" value="ECO:0007669"/>
    <property type="project" value="UniProtKB-SubCell"/>
</dbReference>
<dbReference type="GO" id="GO:0005516">
    <property type="term" value="F:calmodulin binding"/>
    <property type="evidence" value="ECO:0007669"/>
    <property type="project" value="UniProtKB-KW"/>
</dbReference>
<evidence type="ECO:0000256" key="5">
    <source>
        <dbReference type="ARBA" id="ARBA00022679"/>
    </source>
</evidence>
<feature type="non-terminal residue" evidence="15">
    <location>
        <position position="1"/>
    </location>
</feature>
<dbReference type="GO" id="GO:0005634">
    <property type="term" value="C:nucleus"/>
    <property type="evidence" value="ECO:0007669"/>
    <property type="project" value="UniProtKB-ARBA"/>
</dbReference>
<evidence type="ECO:0000313" key="16">
    <source>
        <dbReference type="Proteomes" id="UP000271974"/>
    </source>
</evidence>
<dbReference type="EC" id="2.7.11.17" evidence="2"/>
<feature type="compositionally biased region" description="Polar residues" evidence="13">
    <location>
        <begin position="7"/>
        <end position="18"/>
    </location>
</feature>
<dbReference type="Pfam" id="PF00069">
    <property type="entry name" value="Pkinase"/>
    <property type="match status" value="1"/>
</dbReference>
<comment type="subcellular location">
    <subcellularLocation>
        <location evidence="1">Cytoplasm</location>
    </subcellularLocation>
</comment>
<feature type="non-terminal residue" evidence="15">
    <location>
        <position position="515"/>
    </location>
</feature>
<gene>
    <name evidence="15" type="ORF">EGW08_022017</name>
</gene>
<dbReference type="SUPFAM" id="SSF56112">
    <property type="entry name" value="Protein kinase-like (PK-like)"/>
    <property type="match status" value="1"/>
</dbReference>
<dbReference type="GO" id="GO:0004683">
    <property type="term" value="F:calcium/calmodulin-dependent protein kinase activity"/>
    <property type="evidence" value="ECO:0007669"/>
    <property type="project" value="UniProtKB-EC"/>
</dbReference>
<dbReference type="Gene3D" id="3.30.200.20">
    <property type="entry name" value="Phosphorylase Kinase, domain 1"/>
    <property type="match status" value="1"/>
</dbReference>
<feature type="binding site" evidence="12">
    <location>
        <position position="349"/>
    </location>
    <ligand>
        <name>ATP</name>
        <dbReference type="ChEBI" id="CHEBI:30616"/>
    </ligand>
</feature>
<dbReference type="InterPro" id="IPR017441">
    <property type="entry name" value="Protein_kinase_ATP_BS"/>
</dbReference>
<evidence type="ECO:0000256" key="13">
    <source>
        <dbReference type="SAM" id="MobiDB-lite"/>
    </source>
</evidence>
<evidence type="ECO:0000256" key="7">
    <source>
        <dbReference type="ARBA" id="ARBA00022777"/>
    </source>
</evidence>
<evidence type="ECO:0000256" key="8">
    <source>
        <dbReference type="ARBA" id="ARBA00022840"/>
    </source>
</evidence>
<evidence type="ECO:0000256" key="12">
    <source>
        <dbReference type="PROSITE-ProRule" id="PRU10141"/>
    </source>
</evidence>
<keyword evidence="16" id="KW-1185">Reference proteome</keyword>
<dbReference type="PROSITE" id="PS00108">
    <property type="entry name" value="PROTEIN_KINASE_ST"/>
    <property type="match status" value="1"/>
</dbReference>
<feature type="compositionally biased region" description="Low complexity" evidence="13">
    <location>
        <begin position="225"/>
        <end position="246"/>
    </location>
</feature>
<feature type="region of interest" description="Disordered" evidence="13">
    <location>
        <begin position="280"/>
        <end position="302"/>
    </location>
</feature>
<keyword evidence="8 12" id="KW-0067">ATP-binding</keyword>
<dbReference type="InterPro" id="IPR008271">
    <property type="entry name" value="Ser/Thr_kinase_AS"/>
</dbReference>
<evidence type="ECO:0000256" key="4">
    <source>
        <dbReference type="ARBA" id="ARBA00022527"/>
    </source>
</evidence>
<organism evidence="15 16">
    <name type="scientific">Elysia chlorotica</name>
    <name type="common">Eastern emerald elysia</name>
    <name type="synonym">Sea slug</name>
    <dbReference type="NCBI Taxonomy" id="188477"/>
    <lineage>
        <taxon>Eukaryota</taxon>
        <taxon>Metazoa</taxon>
        <taxon>Spiralia</taxon>
        <taxon>Lophotrochozoa</taxon>
        <taxon>Mollusca</taxon>
        <taxon>Gastropoda</taxon>
        <taxon>Heterobranchia</taxon>
        <taxon>Euthyneura</taxon>
        <taxon>Panpulmonata</taxon>
        <taxon>Sacoglossa</taxon>
        <taxon>Placobranchoidea</taxon>
        <taxon>Plakobranchidae</taxon>
        <taxon>Elysia</taxon>
    </lineage>
</organism>
<dbReference type="PANTHER" id="PTHR43895">
    <property type="entry name" value="CALCIUM/CALMODULIN-DEPENDENT PROTEIN KINASE KINASE-RELATED"/>
    <property type="match status" value="1"/>
</dbReference>
<feature type="domain" description="Protein kinase" evidence="14">
    <location>
        <begin position="320"/>
        <end position="515"/>
    </location>
</feature>
<proteinExistence type="predicted"/>
<sequence length="515" mass="56901">DPPSGVQCFSTATLGSRTNSHKPDCNHSQNNTRAHQNNTDCQNSTPKPCKPHESNSQVGEDQSRVQPSQQNNCRNQVQRSLSERPASLPQRQEDESCLSPRLPAGQYKYPLTRKISNITVDSGRSSTSGTDDCIFDEEDEDFVDSSAPTRLSSTSESVTARRHSIACVDSTGHLDVPAYPCLDATLEPRLHPLLGAARRQDRTCSDAGQSPDDAVDDIDPDYDRSLSPAAPAHSGASPNSTSSSVSVLSVRRAPKIVYSHSEDRLTASCSGQQRAIIPSLPYSPYGSPTASPRLRRQPTMETHRVSVSEGTGSYTQLNQYTLQDEIGKGSYGIVKLAYNEEDDVHYAMKILSKKKLMKKAGFFREYNFILPARGPSRPPNPLERVYREIAILKKLDHPNVVKLVEVLDDPEEDKLYLGNEVMTVPCDTPFTEEQSRRYFVDIILGIEYLHYQKIIHRDVKPSNLLLGDDGHIKIADFGVSNEFSGGDASLTNTAGTPAFMAPETLRDDHHNFQGK</sequence>
<evidence type="ECO:0000256" key="3">
    <source>
        <dbReference type="ARBA" id="ARBA00022490"/>
    </source>
</evidence>
<evidence type="ECO:0000256" key="9">
    <source>
        <dbReference type="ARBA" id="ARBA00022860"/>
    </source>
</evidence>
<evidence type="ECO:0000313" key="15">
    <source>
        <dbReference type="EMBL" id="RUS70221.1"/>
    </source>
</evidence>
<evidence type="ECO:0000256" key="10">
    <source>
        <dbReference type="ARBA" id="ARBA00047307"/>
    </source>
</evidence>